<dbReference type="PANTHER" id="PTHR45808">
    <property type="entry name" value="RHO GTPASE-ACTIVATING PROTEIN 68F"/>
    <property type="match status" value="1"/>
</dbReference>
<dbReference type="KEGG" id="aten:116294994"/>
<dbReference type="RefSeq" id="XP_031558555.1">
    <property type="nucleotide sequence ID" value="XM_031702695.1"/>
</dbReference>
<keyword evidence="2" id="KW-1185">Reference proteome</keyword>
<feature type="domain" description="Rho-GAP" evidence="1">
    <location>
        <begin position="1"/>
        <end position="91"/>
    </location>
</feature>
<protein>
    <submittedName>
        <fullName evidence="3">Rho GTPase-activating protein 8-like</fullName>
    </submittedName>
</protein>
<dbReference type="PROSITE" id="PS50238">
    <property type="entry name" value="RHOGAP"/>
    <property type="match status" value="1"/>
</dbReference>
<dbReference type="Proteomes" id="UP000515163">
    <property type="component" value="Unplaced"/>
</dbReference>
<accession>A0A6P8I103</accession>
<organism evidence="2 3">
    <name type="scientific">Actinia tenebrosa</name>
    <name type="common">Australian red waratah sea anemone</name>
    <dbReference type="NCBI Taxonomy" id="6105"/>
    <lineage>
        <taxon>Eukaryota</taxon>
        <taxon>Metazoa</taxon>
        <taxon>Cnidaria</taxon>
        <taxon>Anthozoa</taxon>
        <taxon>Hexacorallia</taxon>
        <taxon>Actiniaria</taxon>
        <taxon>Actiniidae</taxon>
        <taxon>Actinia</taxon>
    </lineage>
</organism>
<proteinExistence type="predicted"/>
<dbReference type="GO" id="GO:2001136">
    <property type="term" value="P:negative regulation of endocytic recycling"/>
    <property type="evidence" value="ECO:0007669"/>
    <property type="project" value="TreeGrafter"/>
</dbReference>
<dbReference type="PANTHER" id="PTHR45808:SF2">
    <property type="entry name" value="RHO GTPASE-ACTIVATING PROTEIN 68F"/>
    <property type="match status" value="1"/>
</dbReference>
<name>A0A6P8I103_ACTTE</name>
<dbReference type="InterPro" id="IPR008936">
    <property type="entry name" value="Rho_GTPase_activation_prot"/>
</dbReference>
<reference evidence="3" key="1">
    <citation type="submission" date="2025-08" db="UniProtKB">
        <authorList>
            <consortium name="RefSeq"/>
        </authorList>
    </citation>
    <scope>IDENTIFICATION</scope>
    <source>
        <tissue evidence="3">Tentacle</tissue>
    </source>
</reference>
<dbReference type="GO" id="GO:0007264">
    <property type="term" value="P:small GTPase-mediated signal transduction"/>
    <property type="evidence" value="ECO:0007669"/>
    <property type="project" value="TreeGrafter"/>
</dbReference>
<dbReference type="AlphaFoldDB" id="A0A6P8I103"/>
<evidence type="ECO:0000313" key="2">
    <source>
        <dbReference type="Proteomes" id="UP000515163"/>
    </source>
</evidence>
<dbReference type="GO" id="GO:0005096">
    <property type="term" value="F:GTPase activator activity"/>
    <property type="evidence" value="ECO:0007669"/>
    <property type="project" value="TreeGrafter"/>
</dbReference>
<dbReference type="InterPro" id="IPR000198">
    <property type="entry name" value="RhoGAP_dom"/>
</dbReference>
<dbReference type="SUPFAM" id="SSF48350">
    <property type="entry name" value="GTPase activation domain, GAP"/>
    <property type="match status" value="1"/>
</dbReference>
<sequence length="91" mass="10471">MFDRGQPVEYGEFGDVHCAAAIIKKFLRELPEPLLTFELCDIICSITAISDHDEKLMKAWSVLHDQLPEGNFKLLKYIMVFLKEVNLSRNS</sequence>
<dbReference type="Gene3D" id="1.10.555.10">
    <property type="entry name" value="Rho GTPase activation protein"/>
    <property type="match status" value="1"/>
</dbReference>
<evidence type="ECO:0000259" key="1">
    <source>
        <dbReference type="PROSITE" id="PS50238"/>
    </source>
</evidence>
<dbReference type="GO" id="GO:0005737">
    <property type="term" value="C:cytoplasm"/>
    <property type="evidence" value="ECO:0007669"/>
    <property type="project" value="TreeGrafter"/>
</dbReference>
<evidence type="ECO:0000313" key="3">
    <source>
        <dbReference type="RefSeq" id="XP_031558555.1"/>
    </source>
</evidence>
<gene>
    <name evidence="3" type="primary">LOC116294994</name>
</gene>
<dbReference type="Pfam" id="PF00620">
    <property type="entry name" value="RhoGAP"/>
    <property type="match status" value="1"/>
</dbReference>
<dbReference type="OrthoDB" id="2218807at2759"/>
<dbReference type="InParanoid" id="A0A6P8I103"/>
<dbReference type="GeneID" id="116294994"/>